<gene>
    <name evidence="2" type="ORF">CYJ19_04525</name>
</gene>
<protein>
    <submittedName>
        <fullName evidence="2">DUF58 domain-containing protein</fullName>
    </submittedName>
</protein>
<accession>A0A2I1IP61</accession>
<name>A0A2I1IP61_9ACTO</name>
<evidence type="ECO:0000313" key="3">
    <source>
        <dbReference type="Proteomes" id="UP000235122"/>
    </source>
</evidence>
<dbReference type="STRING" id="33007.HMPREF3198_01316"/>
<dbReference type="AlphaFoldDB" id="A0A2I1IP61"/>
<dbReference type="PANTHER" id="PTHR33608">
    <property type="entry name" value="BLL2464 PROTEIN"/>
    <property type="match status" value="1"/>
</dbReference>
<dbReference type="GeneID" id="35866611"/>
<dbReference type="InterPro" id="IPR002881">
    <property type="entry name" value="DUF58"/>
</dbReference>
<dbReference type="RefSeq" id="WP_024332130.1">
    <property type="nucleotide sequence ID" value="NZ_JASOXK010000008.1"/>
</dbReference>
<evidence type="ECO:0000313" key="2">
    <source>
        <dbReference type="EMBL" id="PKY72905.1"/>
    </source>
</evidence>
<sequence length="430" mass="46948">MSISWRGPLLLVLGLLPLFFFPSYWLVYALLAIVVVAIGADLLVAASPRKLQFERVESDPLRVGETGEVGLKLTLPAGRKMRGQVRDAWPPSVGAEDNRHSFVLTAGRQVKVQTSVTPKKRGLTHPDLVTVRSWGPAHLACRQVSFRLEGSLQVLPEFPSRKHLPAKLAQLQAVEGRAKSRQRGQGTEFDSLREWVDGDDVRSIDWRASARSSDIVVRTWRPERDRRILVVIDTSRLAAGRVDDIPRLDSQLDAALLLGAVAGRAGDHIGFLAGAQAVEASVTQTTRTNVLADFSKAMMNLEADLVEADWSKLAAATIANSPQLSLLVLLTPLEPVAAAETLLPTLAHLAKRYRIVIGSVSDPEVERMRLANSDAPQVYAAAAAAKSKLRRQKLKRAIAQFGVQVIDAPPEDVPTQLVDHYLALKSKGLL</sequence>
<dbReference type="Pfam" id="PF01882">
    <property type="entry name" value="DUF58"/>
    <property type="match status" value="1"/>
</dbReference>
<organism evidence="2 3">
    <name type="scientific">Winkia neuii</name>
    <dbReference type="NCBI Taxonomy" id="33007"/>
    <lineage>
        <taxon>Bacteria</taxon>
        <taxon>Bacillati</taxon>
        <taxon>Actinomycetota</taxon>
        <taxon>Actinomycetes</taxon>
        <taxon>Actinomycetales</taxon>
        <taxon>Actinomycetaceae</taxon>
        <taxon>Winkia</taxon>
    </lineage>
</organism>
<proteinExistence type="predicted"/>
<dbReference type="PANTHER" id="PTHR33608:SF3">
    <property type="entry name" value="SLR2013 PROTEIN"/>
    <property type="match status" value="1"/>
</dbReference>
<dbReference type="EMBL" id="PKKO01000002">
    <property type="protein sequence ID" value="PKY72905.1"/>
    <property type="molecule type" value="Genomic_DNA"/>
</dbReference>
<keyword evidence="3" id="KW-1185">Reference proteome</keyword>
<feature type="domain" description="DUF58" evidence="1">
    <location>
        <begin position="192"/>
        <end position="282"/>
    </location>
</feature>
<reference evidence="2 3" key="1">
    <citation type="submission" date="2017-12" db="EMBL/GenBank/DDBJ databases">
        <title>Phylogenetic diversity of female urinary microbiome.</title>
        <authorList>
            <person name="Thomas-White K."/>
            <person name="Wolfe A.J."/>
        </authorList>
    </citation>
    <scope>NUCLEOTIDE SEQUENCE [LARGE SCALE GENOMIC DNA]</scope>
    <source>
        <strain evidence="2 3">UMB0402</strain>
    </source>
</reference>
<comment type="caution">
    <text evidence="2">The sequence shown here is derived from an EMBL/GenBank/DDBJ whole genome shotgun (WGS) entry which is preliminary data.</text>
</comment>
<evidence type="ECO:0000259" key="1">
    <source>
        <dbReference type="Pfam" id="PF01882"/>
    </source>
</evidence>
<dbReference type="Proteomes" id="UP000235122">
    <property type="component" value="Unassembled WGS sequence"/>
</dbReference>